<organism evidence="2 3">
    <name type="scientific">Candidatus Nitrosocosmicus franklandianus</name>
    <dbReference type="NCBI Taxonomy" id="1798806"/>
    <lineage>
        <taxon>Archaea</taxon>
        <taxon>Nitrososphaerota</taxon>
        <taxon>Nitrososphaeria</taxon>
        <taxon>Nitrososphaerales</taxon>
        <taxon>Nitrososphaeraceae</taxon>
        <taxon>Candidatus Nitrosocosmicus</taxon>
    </lineage>
</organism>
<dbReference type="GO" id="GO:0009264">
    <property type="term" value="P:deoxyribonucleotide catabolic process"/>
    <property type="evidence" value="ECO:0007669"/>
    <property type="project" value="InterPro"/>
</dbReference>
<gene>
    <name evidence="2" type="ORF">NFRAN_1887</name>
</gene>
<dbReference type="PANTHER" id="PTHR35134">
    <property type="entry name" value="NUCLEOTIDASE YQFW-RELATED"/>
    <property type="match status" value="1"/>
</dbReference>
<accession>A0A484IDH8</accession>
<evidence type="ECO:0000256" key="1">
    <source>
        <dbReference type="PIRSR" id="PIRSR610708-1"/>
    </source>
</evidence>
<dbReference type="Proteomes" id="UP000294299">
    <property type="component" value="Chromosome NFRAN"/>
</dbReference>
<dbReference type="Gene3D" id="3.40.50.1000">
    <property type="entry name" value="HAD superfamily/HAD-like"/>
    <property type="match status" value="1"/>
</dbReference>
<feature type="active site" description="Proton donor" evidence="1">
    <location>
        <position position="13"/>
    </location>
</feature>
<dbReference type="OrthoDB" id="6862at2157"/>
<dbReference type="Pfam" id="PF06941">
    <property type="entry name" value="NT5C"/>
    <property type="match status" value="1"/>
</dbReference>
<dbReference type="AlphaFoldDB" id="A0A484IDH8"/>
<sequence length="181" mass="21458">MMTTDNTIALDLDSVLADVMQIWLEEYNNMFQKNFTKNDISDWHIYNVLPITKEEISSLFIRVWKNRWQDIPPTSNDIADVTDHLISQGFRVSIITKRERVTVPFVSYWLDLYKVSFNDLIFIFDDVSKNRFPFFLLVDDSPINAKEIISPKRIVIFDQPWNRSLVSYDRIYKLNQLLGLL</sequence>
<dbReference type="PANTHER" id="PTHR35134:SF2">
    <property type="entry name" value="NUCLEOTIDASE YQFW-RELATED"/>
    <property type="match status" value="1"/>
</dbReference>
<dbReference type="InterPro" id="IPR010708">
    <property type="entry name" value="5'(3')-deoxyribonucleotidase"/>
</dbReference>
<reference evidence="2 3" key="1">
    <citation type="submission" date="2019-02" db="EMBL/GenBank/DDBJ databases">
        <authorList>
            <person name="Lehtovirta-Morley E L."/>
        </authorList>
    </citation>
    <scope>NUCLEOTIDE SEQUENCE [LARGE SCALE GENOMIC DNA]</scope>
    <source>
        <strain evidence="2">NFRAN1</strain>
    </source>
</reference>
<evidence type="ECO:0000313" key="3">
    <source>
        <dbReference type="Proteomes" id="UP000294299"/>
    </source>
</evidence>
<evidence type="ECO:0000313" key="2">
    <source>
        <dbReference type="EMBL" id="VFJ14209.1"/>
    </source>
</evidence>
<dbReference type="EMBL" id="LR216287">
    <property type="protein sequence ID" value="VFJ14209.1"/>
    <property type="molecule type" value="Genomic_DNA"/>
</dbReference>
<dbReference type="InterPro" id="IPR052419">
    <property type="entry name" value="5_3-deoxyribonucleotidase-like"/>
</dbReference>
<proteinExistence type="predicted"/>
<keyword evidence="3" id="KW-1185">Reference proteome</keyword>
<protein>
    <submittedName>
        <fullName evidence="2">5' nucleotidase, deoxy (Pyrimidine), cytosolic type C protein (NT5C)</fullName>
    </submittedName>
</protein>
<dbReference type="GO" id="GO:0008253">
    <property type="term" value="F:5'-nucleotidase activity"/>
    <property type="evidence" value="ECO:0007669"/>
    <property type="project" value="InterPro"/>
</dbReference>
<feature type="active site" description="Nucleophile" evidence="1">
    <location>
        <position position="11"/>
    </location>
</feature>
<dbReference type="InterPro" id="IPR023214">
    <property type="entry name" value="HAD_sf"/>
</dbReference>
<name>A0A484IDH8_9ARCH</name>
<dbReference type="InterPro" id="IPR036412">
    <property type="entry name" value="HAD-like_sf"/>
</dbReference>
<dbReference type="GeneID" id="39421191"/>
<dbReference type="RefSeq" id="WP_134484459.1">
    <property type="nucleotide sequence ID" value="NZ_LR216287.1"/>
</dbReference>
<dbReference type="KEGG" id="nfn:NFRAN_1887"/>
<dbReference type="SUPFAM" id="SSF56784">
    <property type="entry name" value="HAD-like"/>
    <property type="match status" value="1"/>
</dbReference>